<accession>A0A553NY04</accession>
<comment type="caution">
    <text evidence="3">The sequence shown here is derived from an EMBL/GenBank/DDBJ whole genome shotgun (WGS) entry which is preliminary data.</text>
</comment>
<organism evidence="3 4">
    <name type="scientific">Tigriopus californicus</name>
    <name type="common">Marine copepod</name>
    <dbReference type="NCBI Taxonomy" id="6832"/>
    <lineage>
        <taxon>Eukaryota</taxon>
        <taxon>Metazoa</taxon>
        <taxon>Ecdysozoa</taxon>
        <taxon>Arthropoda</taxon>
        <taxon>Crustacea</taxon>
        <taxon>Multicrustacea</taxon>
        <taxon>Hexanauplia</taxon>
        <taxon>Copepoda</taxon>
        <taxon>Harpacticoida</taxon>
        <taxon>Harpacticidae</taxon>
        <taxon>Tigriopus</taxon>
    </lineage>
</organism>
<dbReference type="EMBL" id="VCGU01000009">
    <property type="protein sequence ID" value="TRY70312.1"/>
    <property type="molecule type" value="Genomic_DNA"/>
</dbReference>
<keyword evidence="4" id="KW-1185">Reference proteome</keyword>
<evidence type="ECO:0000313" key="4">
    <source>
        <dbReference type="Proteomes" id="UP000318571"/>
    </source>
</evidence>
<sequence length="91" mass="9981">MADLSEVVGITFMVIGLLFVVSGIVSCYVTKGEYYNQDEVQAMVAAEVLEEERKKKSDAEAAELALKQELESEHGESVTVKKKKRGPMIAS</sequence>
<proteinExistence type="predicted"/>
<dbReference type="Proteomes" id="UP000318571">
    <property type="component" value="Chromosome 9"/>
</dbReference>
<protein>
    <submittedName>
        <fullName evidence="3">Uncharacterized protein</fullName>
    </submittedName>
</protein>
<evidence type="ECO:0000313" key="3">
    <source>
        <dbReference type="EMBL" id="TRY70312.1"/>
    </source>
</evidence>
<feature type="compositionally biased region" description="Basic residues" evidence="1">
    <location>
        <begin position="80"/>
        <end position="91"/>
    </location>
</feature>
<feature type="region of interest" description="Disordered" evidence="1">
    <location>
        <begin position="70"/>
        <end position="91"/>
    </location>
</feature>
<evidence type="ECO:0000256" key="2">
    <source>
        <dbReference type="SAM" id="Phobius"/>
    </source>
</evidence>
<keyword evidence="2" id="KW-0812">Transmembrane</keyword>
<name>A0A553NY04_TIGCA</name>
<gene>
    <name evidence="3" type="ORF">TCAL_06648</name>
</gene>
<keyword evidence="2" id="KW-0472">Membrane</keyword>
<dbReference type="AlphaFoldDB" id="A0A553NY04"/>
<reference evidence="3 4" key="1">
    <citation type="journal article" date="2018" name="Nat. Ecol. Evol.">
        <title>Genomic signatures of mitonuclear coevolution across populations of Tigriopus californicus.</title>
        <authorList>
            <person name="Barreto F.S."/>
            <person name="Watson E.T."/>
            <person name="Lima T.G."/>
            <person name="Willett C.S."/>
            <person name="Edmands S."/>
            <person name="Li W."/>
            <person name="Burton R.S."/>
        </authorList>
    </citation>
    <scope>NUCLEOTIDE SEQUENCE [LARGE SCALE GENOMIC DNA]</scope>
    <source>
        <strain evidence="3 4">San Diego</strain>
    </source>
</reference>
<evidence type="ECO:0000256" key="1">
    <source>
        <dbReference type="SAM" id="MobiDB-lite"/>
    </source>
</evidence>
<keyword evidence="2" id="KW-1133">Transmembrane helix</keyword>
<feature type="transmembrane region" description="Helical" evidence="2">
    <location>
        <begin position="6"/>
        <end position="29"/>
    </location>
</feature>